<organism evidence="2 3">
    <name type="scientific">Senna tora</name>
    <dbReference type="NCBI Taxonomy" id="362788"/>
    <lineage>
        <taxon>Eukaryota</taxon>
        <taxon>Viridiplantae</taxon>
        <taxon>Streptophyta</taxon>
        <taxon>Embryophyta</taxon>
        <taxon>Tracheophyta</taxon>
        <taxon>Spermatophyta</taxon>
        <taxon>Magnoliopsida</taxon>
        <taxon>eudicotyledons</taxon>
        <taxon>Gunneridae</taxon>
        <taxon>Pentapetalae</taxon>
        <taxon>rosids</taxon>
        <taxon>fabids</taxon>
        <taxon>Fabales</taxon>
        <taxon>Fabaceae</taxon>
        <taxon>Caesalpinioideae</taxon>
        <taxon>Cassia clade</taxon>
        <taxon>Senna</taxon>
    </lineage>
</organism>
<comment type="caution">
    <text evidence="2">The sequence shown here is derived from an EMBL/GenBank/DDBJ whole genome shotgun (WGS) entry which is preliminary data.</text>
</comment>
<dbReference type="EMBL" id="JAAIUW010000009">
    <property type="protein sequence ID" value="KAF7814094.1"/>
    <property type="molecule type" value="Genomic_DNA"/>
</dbReference>
<feature type="region of interest" description="Disordered" evidence="1">
    <location>
        <begin position="1"/>
        <end position="35"/>
    </location>
</feature>
<proteinExistence type="predicted"/>
<evidence type="ECO:0000313" key="2">
    <source>
        <dbReference type="EMBL" id="KAF7814094.1"/>
    </source>
</evidence>
<gene>
    <name evidence="2" type="ORF">G2W53_028063</name>
</gene>
<accession>A0A834TBT9</accession>
<protein>
    <submittedName>
        <fullName evidence="2">Uncharacterized protein</fullName>
    </submittedName>
</protein>
<keyword evidence="3" id="KW-1185">Reference proteome</keyword>
<evidence type="ECO:0000313" key="3">
    <source>
        <dbReference type="Proteomes" id="UP000634136"/>
    </source>
</evidence>
<reference evidence="2" key="1">
    <citation type="submission" date="2020-09" db="EMBL/GenBank/DDBJ databases">
        <title>Genome-Enabled Discovery of Anthraquinone Biosynthesis in Senna tora.</title>
        <authorList>
            <person name="Kang S.-H."/>
            <person name="Pandey R.P."/>
            <person name="Lee C.-M."/>
            <person name="Sim J.-S."/>
            <person name="Jeong J.-T."/>
            <person name="Choi B.-S."/>
            <person name="Jung M."/>
            <person name="Ginzburg D."/>
            <person name="Zhao K."/>
            <person name="Won S.Y."/>
            <person name="Oh T.-J."/>
            <person name="Yu Y."/>
            <person name="Kim N.-H."/>
            <person name="Lee O.R."/>
            <person name="Lee T.-H."/>
            <person name="Bashyal P."/>
            <person name="Kim T.-S."/>
            <person name="Lee W.-H."/>
            <person name="Kawkins C."/>
            <person name="Kim C.-K."/>
            <person name="Kim J.S."/>
            <person name="Ahn B.O."/>
            <person name="Rhee S.Y."/>
            <person name="Sohng J.K."/>
        </authorList>
    </citation>
    <scope>NUCLEOTIDE SEQUENCE</scope>
    <source>
        <tissue evidence="2">Leaf</tissue>
    </source>
</reference>
<dbReference type="AlphaFoldDB" id="A0A834TBT9"/>
<dbReference type="Proteomes" id="UP000634136">
    <property type="component" value="Unassembled WGS sequence"/>
</dbReference>
<name>A0A834TBT9_9FABA</name>
<sequence>MARRGDPSKSNNHFLSTKSLDSMLYNFGSEEEREE</sequence>
<evidence type="ECO:0000256" key="1">
    <source>
        <dbReference type="SAM" id="MobiDB-lite"/>
    </source>
</evidence>
<feature type="compositionally biased region" description="Polar residues" evidence="1">
    <location>
        <begin position="8"/>
        <end position="20"/>
    </location>
</feature>